<keyword evidence="2" id="KW-1133">Transmembrane helix</keyword>
<name>A0A267H8E5_9PLAT</name>
<evidence type="ECO:0000256" key="2">
    <source>
        <dbReference type="SAM" id="Phobius"/>
    </source>
</evidence>
<keyword evidence="2" id="KW-0472">Membrane</keyword>
<accession>A0A267H8E5</accession>
<sequence>NRVNQLLLYSFSFGSCPPTSVFDCASVSVKKGISRITVVPKRNVRRARVQNNEAMSTISNGAIIALSVSLTLLTILVIGLVLLAVYKTSASRRQSTSRRITMPPASQPNFQPSRTRRYSGSKLIGRDPLQESINWSNKSKPIGVEQLQKSKNVSNLSKLVVGTERLHRSRKISNQSRPVEQLNKSKTSRQLNSKSVGRELLHNSKNMFNHSKLVGSDSLHQLKNMSRQRDKEVTSCSKFSNASLRCGHRRSCSIDIGSLMLALLRQQRVELCSEQQ</sequence>
<feature type="compositionally biased region" description="Polar residues" evidence="1">
    <location>
        <begin position="172"/>
        <end position="193"/>
    </location>
</feature>
<organism evidence="3 4">
    <name type="scientific">Macrostomum lignano</name>
    <dbReference type="NCBI Taxonomy" id="282301"/>
    <lineage>
        <taxon>Eukaryota</taxon>
        <taxon>Metazoa</taxon>
        <taxon>Spiralia</taxon>
        <taxon>Lophotrochozoa</taxon>
        <taxon>Platyhelminthes</taxon>
        <taxon>Rhabditophora</taxon>
        <taxon>Macrostomorpha</taxon>
        <taxon>Macrostomida</taxon>
        <taxon>Macrostomidae</taxon>
        <taxon>Macrostomum</taxon>
    </lineage>
</organism>
<keyword evidence="2" id="KW-0812">Transmembrane</keyword>
<protein>
    <submittedName>
        <fullName evidence="3">Uncharacterized protein</fullName>
    </submittedName>
</protein>
<feature type="transmembrane region" description="Helical" evidence="2">
    <location>
        <begin position="62"/>
        <end position="86"/>
    </location>
</feature>
<evidence type="ECO:0000313" key="3">
    <source>
        <dbReference type="EMBL" id="PAA93934.1"/>
    </source>
</evidence>
<dbReference type="AlphaFoldDB" id="A0A267H8E5"/>
<feature type="region of interest" description="Disordered" evidence="1">
    <location>
        <begin position="93"/>
        <end position="120"/>
    </location>
</feature>
<gene>
    <name evidence="3" type="ORF">BOX15_Mlig010419g1</name>
</gene>
<feature type="region of interest" description="Disordered" evidence="1">
    <location>
        <begin position="167"/>
        <end position="193"/>
    </location>
</feature>
<dbReference type="Proteomes" id="UP000215902">
    <property type="component" value="Unassembled WGS sequence"/>
</dbReference>
<proteinExistence type="predicted"/>
<evidence type="ECO:0000313" key="4">
    <source>
        <dbReference type="Proteomes" id="UP000215902"/>
    </source>
</evidence>
<comment type="caution">
    <text evidence="3">The sequence shown here is derived from an EMBL/GenBank/DDBJ whole genome shotgun (WGS) entry which is preliminary data.</text>
</comment>
<dbReference type="EMBL" id="NIVC01000019">
    <property type="protein sequence ID" value="PAA93934.1"/>
    <property type="molecule type" value="Genomic_DNA"/>
</dbReference>
<reference evidence="3 4" key="1">
    <citation type="submission" date="2017-06" db="EMBL/GenBank/DDBJ databases">
        <title>A platform for efficient transgenesis in Macrostomum lignano, a flatworm model organism for stem cell research.</title>
        <authorList>
            <person name="Berezikov E."/>
        </authorList>
    </citation>
    <scope>NUCLEOTIDE SEQUENCE [LARGE SCALE GENOMIC DNA]</scope>
    <source>
        <strain evidence="3">DV1</strain>
        <tissue evidence="3">Whole organism</tissue>
    </source>
</reference>
<feature type="non-terminal residue" evidence="3">
    <location>
        <position position="1"/>
    </location>
</feature>
<evidence type="ECO:0000256" key="1">
    <source>
        <dbReference type="SAM" id="MobiDB-lite"/>
    </source>
</evidence>
<keyword evidence="4" id="KW-1185">Reference proteome</keyword>